<evidence type="ECO:0000256" key="6">
    <source>
        <dbReference type="ARBA" id="ARBA00022703"/>
    </source>
</evidence>
<keyword evidence="13" id="KW-0496">Mitochondrion</keyword>
<keyword evidence="4 13" id="KW-0813">Transport</keyword>
<feature type="domain" description="Cytochrome c" evidence="14">
    <location>
        <begin position="2"/>
        <end position="102"/>
    </location>
</feature>
<protein>
    <recommendedName>
        <fullName evidence="14">Cytochrome c domain-containing protein</fullName>
    </recommendedName>
</protein>
<keyword evidence="13" id="KW-0679">Respiratory chain</keyword>
<evidence type="ECO:0000256" key="9">
    <source>
        <dbReference type="ARBA" id="ARBA00023004"/>
    </source>
</evidence>
<evidence type="ECO:0000256" key="5">
    <source>
        <dbReference type="ARBA" id="ARBA00022617"/>
    </source>
</evidence>
<evidence type="ECO:0000259" key="14">
    <source>
        <dbReference type="PROSITE" id="PS51007"/>
    </source>
</evidence>
<dbReference type="InterPro" id="IPR009056">
    <property type="entry name" value="Cyt_c-like_dom"/>
</dbReference>
<comment type="caution">
    <text evidence="15">The sequence shown here is derived from an EMBL/GenBank/DDBJ whole genome shotgun (WGS) entry which is preliminary data.</text>
</comment>
<dbReference type="GO" id="GO:0005758">
    <property type="term" value="C:mitochondrial intermembrane space"/>
    <property type="evidence" value="ECO:0007669"/>
    <property type="project" value="UniProtKB-SubCell"/>
</dbReference>
<evidence type="ECO:0000256" key="7">
    <source>
        <dbReference type="ARBA" id="ARBA00022723"/>
    </source>
</evidence>
<dbReference type="InterPro" id="IPR036909">
    <property type="entry name" value="Cyt_c-like_dom_sf"/>
</dbReference>
<comment type="function">
    <text evidence="10">Plays a role in apoptosis. Suppression of the anti-apoptotic members or activation of the pro-apoptotic members of the Bcl-2 family leads to altered mitochondrial membrane permeability resulting in release of cytochrome c into the cytosol. Binding of cytochrome c to Apaf-1 triggers the activation of caspase-9, which then accelerates apoptosis by activating other caspases.</text>
</comment>
<accession>A0A9X9LM66</accession>
<evidence type="ECO:0000256" key="11">
    <source>
        <dbReference type="PROSITE-ProRule" id="PRU00433"/>
    </source>
</evidence>
<evidence type="ECO:0000256" key="8">
    <source>
        <dbReference type="ARBA" id="ARBA00022982"/>
    </source>
</evidence>
<keyword evidence="6" id="KW-0053">Apoptosis</keyword>
<evidence type="ECO:0000256" key="12">
    <source>
        <dbReference type="RuleBase" id="RU004426"/>
    </source>
</evidence>
<comment type="function">
    <text evidence="1 13">Electron carrier protein. The oxidized form of the cytochrome c heme group can accept an electron from the heme group of the cytochrome c1 subunit of cytochrome reductase. Cytochrome c then transfers this electron to the cytochrome oxidase complex, the final protein carrier in the mitochondrial electron-transport chain.</text>
</comment>
<dbReference type="GO" id="GO:0009055">
    <property type="term" value="F:electron transfer activity"/>
    <property type="evidence" value="ECO:0007669"/>
    <property type="project" value="InterPro"/>
</dbReference>
<evidence type="ECO:0000256" key="13">
    <source>
        <dbReference type="RuleBase" id="RU004427"/>
    </source>
</evidence>
<keyword evidence="16" id="KW-1185">Reference proteome</keyword>
<evidence type="ECO:0000256" key="1">
    <source>
        <dbReference type="ARBA" id="ARBA00002555"/>
    </source>
</evidence>
<evidence type="ECO:0000256" key="4">
    <source>
        <dbReference type="ARBA" id="ARBA00022448"/>
    </source>
</evidence>
<dbReference type="PROSITE" id="PS51007">
    <property type="entry name" value="CYTC"/>
    <property type="match status" value="1"/>
</dbReference>
<comment type="PTM">
    <text evidence="13">Binds 1 heme group per subunit.</text>
</comment>
<keyword evidence="7 11" id="KW-0479">Metal-binding</keyword>
<dbReference type="PRINTS" id="PR00604">
    <property type="entry name" value="CYTCHRMECIAB"/>
</dbReference>
<dbReference type="InterPro" id="IPR002327">
    <property type="entry name" value="Cyt_c_1A/1B"/>
</dbReference>
<evidence type="ECO:0000256" key="3">
    <source>
        <dbReference type="ARBA" id="ARBA00006488"/>
    </source>
</evidence>
<sequence>MGDVEKDKKSFVQECAQCPAVGKGGKHKTGPDLHGLFGQNTGQAPGFSYLDATKNKGIAWGEETPMENLENPKKHIPGTKLIFACIRKTGEKRVDSIASKKP</sequence>
<dbReference type="GO" id="GO:0020037">
    <property type="term" value="F:heme binding"/>
    <property type="evidence" value="ECO:0007669"/>
    <property type="project" value="InterPro"/>
</dbReference>
<keyword evidence="5 11" id="KW-0349">Heme</keyword>
<name>A0A9X9LM66_GULGU</name>
<dbReference type="GO" id="GO:0006915">
    <property type="term" value="P:apoptotic process"/>
    <property type="evidence" value="ECO:0007669"/>
    <property type="project" value="UniProtKB-KW"/>
</dbReference>
<dbReference type="FunFam" id="1.10.760.10:FF:000001">
    <property type="entry name" value="Cytochrome c iso-1"/>
    <property type="match status" value="1"/>
</dbReference>
<reference evidence="15 16" key="1">
    <citation type="submission" date="2018-10" db="EMBL/GenBank/DDBJ databases">
        <authorList>
            <person name="Ekblom R."/>
            <person name="Jareborg N."/>
        </authorList>
    </citation>
    <scope>NUCLEOTIDE SEQUENCE [LARGE SCALE GENOMIC DNA]</scope>
    <source>
        <tissue evidence="15">Muscle</tissue>
    </source>
</reference>
<evidence type="ECO:0000313" key="15">
    <source>
        <dbReference type="EMBL" id="VCW76753.1"/>
    </source>
</evidence>
<dbReference type="GO" id="GO:0046872">
    <property type="term" value="F:metal ion binding"/>
    <property type="evidence" value="ECO:0007669"/>
    <property type="project" value="UniProtKB-KW"/>
</dbReference>
<dbReference type="AlphaFoldDB" id="A0A9X9LM66"/>
<gene>
    <name evidence="15" type="ORF">BN2614_LOCUS1</name>
</gene>
<organism evidence="15 16">
    <name type="scientific">Gulo gulo</name>
    <name type="common">Wolverine</name>
    <name type="synonym">Gluton</name>
    <dbReference type="NCBI Taxonomy" id="48420"/>
    <lineage>
        <taxon>Eukaryota</taxon>
        <taxon>Metazoa</taxon>
        <taxon>Chordata</taxon>
        <taxon>Craniata</taxon>
        <taxon>Vertebrata</taxon>
        <taxon>Euteleostomi</taxon>
        <taxon>Mammalia</taxon>
        <taxon>Eutheria</taxon>
        <taxon>Laurasiatheria</taxon>
        <taxon>Carnivora</taxon>
        <taxon>Caniformia</taxon>
        <taxon>Musteloidea</taxon>
        <taxon>Mustelidae</taxon>
        <taxon>Guloninae</taxon>
        <taxon>Gulo</taxon>
    </lineage>
</organism>
<comment type="similarity">
    <text evidence="3 12">Belongs to the cytochrome c family.</text>
</comment>
<evidence type="ECO:0000256" key="10">
    <source>
        <dbReference type="ARBA" id="ARBA00025038"/>
    </source>
</evidence>
<comment type="subcellular location">
    <subcellularLocation>
        <location evidence="2">Mitochondrion intermembrane space</location>
    </subcellularLocation>
</comment>
<dbReference type="EMBL" id="CYRY02007845">
    <property type="protein sequence ID" value="VCW76753.1"/>
    <property type="molecule type" value="Genomic_DNA"/>
</dbReference>
<keyword evidence="8 13" id="KW-0249">Electron transport</keyword>
<proteinExistence type="inferred from homology"/>
<dbReference type="Proteomes" id="UP000269945">
    <property type="component" value="Unassembled WGS sequence"/>
</dbReference>
<keyword evidence="9 11" id="KW-0408">Iron</keyword>
<evidence type="ECO:0000313" key="16">
    <source>
        <dbReference type="Proteomes" id="UP000269945"/>
    </source>
</evidence>
<dbReference type="PANTHER" id="PTHR11961">
    <property type="entry name" value="CYTOCHROME C"/>
    <property type="match status" value="1"/>
</dbReference>
<evidence type="ECO:0000256" key="2">
    <source>
        <dbReference type="ARBA" id="ARBA00004569"/>
    </source>
</evidence>
<dbReference type="SUPFAM" id="SSF46626">
    <property type="entry name" value="Cytochrome c"/>
    <property type="match status" value="1"/>
</dbReference>
<dbReference type="Gene3D" id="1.10.760.10">
    <property type="entry name" value="Cytochrome c-like domain"/>
    <property type="match status" value="1"/>
</dbReference>